<feature type="domain" description="VPS9" evidence="2">
    <location>
        <begin position="246"/>
        <end position="397"/>
    </location>
</feature>
<dbReference type="GO" id="GO:0005085">
    <property type="term" value="F:guanyl-nucleotide exchange factor activity"/>
    <property type="evidence" value="ECO:0007669"/>
    <property type="project" value="TreeGrafter"/>
</dbReference>
<dbReference type="InterPro" id="IPR003123">
    <property type="entry name" value="VPS9"/>
</dbReference>
<dbReference type="SUPFAM" id="SSF109993">
    <property type="entry name" value="VPS9 domain"/>
    <property type="match status" value="1"/>
</dbReference>
<evidence type="ECO:0000313" key="3">
    <source>
        <dbReference type="EMBL" id="MXU99843.1"/>
    </source>
</evidence>
<dbReference type="SMART" id="SM00167">
    <property type="entry name" value="VPS9"/>
    <property type="match status" value="1"/>
</dbReference>
<dbReference type="GO" id="GO:0030133">
    <property type="term" value="C:transport vesicle"/>
    <property type="evidence" value="ECO:0007669"/>
    <property type="project" value="TreeGrafter"/>
</dbReference>
<dbReference type="InterPro" id="IPR051248">
    <property type="entry name" value="UPF0507/Ank_repeat_27"/>
</dbReference>
<dbReference type="AlphaFoldDB" id="A0A6B0VC23"/>
<protein>
    <submittedName>
        <fullName evidence="3">Putative vacuolar sorting protein 9</fullName>
    </submittedName>
</protein>
<name>A0A6B0VC23_IXORI</name>
<dbReference type="Gene3D" id="1.20.1050.80">
    <property type="entry name" value="VPS9 domain"/>
    <property type="match status" value="1"/>
</dbReference>
<dbReference type="GO" id="GO:0005886">
    <property type="term" value="C:plasma membrane"/>
    <property type="evidence" value="ECO:0007669"/>
    <property type="project" value="TreeGrafter"/>
</dbReference>
<feature type="region of interest" description="Disordered" evidence="1">
    <location>
        <begin position="424"/>
        <end position="448"/>
    </location>
</feature>
<dbReference type="InterPro" id="IPR037191">
    <property type="entry name" value="VPS9_dom_sf"/>
</dbReference>
<dbReference type="GO" id="GO:0000149">
    <property type="term" value="F:SNARE binding"/>
    <property type="evidence" value="ECO:0007669"/>
    <property type="project" value="TreeGrafter"/>
</dbReference>
<reference evidence="3" key="1">
    <citation type="submission" date="2019-12" db="EMBL/GenBank/DDBJ databases">
        <title>An insight into the sialome of adult female Ixodes ricinus ticks feeding for 6 days.</title>
        <authorList>
            <person name="Perner J."/>
            <person name="Ribeiro J.M.C."/>
        </authorList>
    </citation>
    <scope>NUCLEOTIDE SEQUENCE</scope>
    <source>
        <strain evidence="3">Semi-engorged</strain>
        <tissue evidence="3">Salivary glands</tissue>
    </source>
</reference>
<dbReference type="GO" id="GO:0045022">
    <property type="term" value="P:early endosome to late endosome transport"/>
    <property type="evidence" value="ECO:0007669"/>
    <property type="project" value="TreeGrafter"/>
</dbReference>
<dbReference type="PROSITE" id="PS51205">
    <property type="entry name" value="VPS9"/>
    <property type="match status" value="1"/>
</dbReference>
<dbReference type="PANTHER" id="PTHR24170:SF1">
    <property type="entry name" value="DOMAIN PROTEIN, PUTATIVE (AFU_ORTHOLOGUE AFUA_1G09870)-RELATED"/>
    <property type="match status" value="1"/>
</dbReference>
<dbReference type="GO" id="GO:0005769">
    <property type="term" value="C:early endosome"/>
    <property type="evidence" value="ECO:0007669"/>
    <property type="project" value="TreeGrafter"/>
</dbReference>
<accession>A0A6B0VC23</accession>
<dbReference type="Pfam" id="PF02204">
    <property type="entry name" value="VPS9"/>
    <property type="match status" value="1"/>
</dbReference>
<evidence type="ECO:0000256" key="1">
    <source>
        <dbReference type="SAM" id="MobiDB-lite"/>
    </source>
</evidence>
<evidence type="ECO:0000259" key="2">
    <source>
        <dbReference type="PROSITE" id="PS51205"/>
    </source>
</evidence>
<proteinExistence type="predicted"/>
<dbReference type="EMBL" id="GIFC01017760">
    <property type="protein sequence ID" value="MXU99843.1"/>
    <property type="molecule type" value="Transcribed_RNA"/>
</dbReference>
<dbReference type="GO" id="GO:0005770">
    <property type="term" value="C:late endosome"/>
    <property type="evidence" value="ECO:0007669"/>
    <property type="project" value="TreeGrafter"/>
</dbReference>
<dbReference type="GO" id="GO:0097422">
    <property type="term" value="C:tubular endosome"/>
    <property type="evidence" value="ECO:0007669"/>
    <property type="project" value="TreeGrafter"/>
</dbReference>
<organism evidence="3">
    <name type="scientific">Ixodes ricinus</name>
    <name type="common">Common tick</name>
    <name type="synonym">Acarus ricinus</name>
    <dbReference type="NCBI Taxonomy" id="34613"/>
    <lineage>
        <taxon>Eukaryota</taxon>
        <taxon>Metazoa</taxon>
        <taxon>Ecdysozoa</taxon>
        <taxon>Arthropoda</taxon>
        <taxon>Chelicerata</taxon>
        <taxon>Arachnida</taxon>
        <taxon>Acari</taxon>
        <taxon>Parasitiformes</taxon>
        <taxon>Ixodida</taxon>
        <taxon>Ixodoidea</taxon>
        <taxon>Ixodidae</taxon>
        <taxon>Ixodinae</taxon>
        <taxon>Ixodes</taxon>
    </lineage>
</organism>
<sequence>MSADDLDCNPFYRLLQTTYRSKFDEAQENCWLVCVPHADSLKGIKITSKFVDTHILRPSPFFKSQYTCGGYDLKKSLEFDGSHIRAVSGFPTEVEAKVIGEELSYNKDFKPYRLLTISRPLEGDRPGSPQVKNEPPASVDAETCLSHKECLTFLQSFPQYAPVLKKLDKKLEDFCVNYMILPEYLHDTAQKLNDIVSWAGQAIARLQSPPFGSQDPALQKIMLTLESYTLGVVQKRVFGAVKQFCLEEDSALECKLKQLHRAGFSPDQLGVRDAFCCPVPRAVVELASLDSKLTPLEKLWCLKTTLKVMSEEIYESTPYNTARLKNPHEQLHLTSDDLIPILVCLIVKCKLPHLESNLYYIQNFSWHLPDKDMLGYTLVTFQAAKEFIKSQDTSCLKPSSTNMKGEITPLELMQMTAQLDLCEKPKQSDAPEKPQGGAGTSAVRSRSIDRQLEQVTKLIESATKELQTREVQDLQELFKNGEESSNKGGVGEFFVGLQDSLGVTYGKL</sequence>
<dbReference type="PANTHER" id="PTHR24170">
    <property type="entry name" value="ANKYRIN REPEAT DOMAIN-CONTAINING PROTEIN 27"/>
    <property type="match status" value="1"/>
</dbReference>